<dbReference type="STRING" id="230819.A0A5C3LCC5"/>
<dbReference type="EMBL" id="ML210146">
    <property type="protein sequence ID" value="TFK30408.1"/>
    <property type="molecule type" value="Genomic_DNA"/>
</dbReference>
<protein>
    <recommendedName>
        <fullName evidence="2">Peroxisomal membrane protein PEX16</fullName>
    </recommendedName>
</protein>
<dbReference type="Pfam" id="PF08610">
    <property type="entry name" value="Pex16"/>
    <property type="match status" value="1"/>
</dbReference>
<dbReference type="OrthoDB" id="2021143at2759"/>
<keyword evidence="4" id="KW-1185">Reference proteome</keyword>
<comment type="similarity">
    <text evidence="1 2">Belongs to the peroxin-16 family.</text>
</comment>
<comment type="subcellular location">
    <subcellularLocation>
        <location evidence="2">Peroxisome membrane</location>
    </subcellularLocation>
</comment>
<evidence type="ECO:0000256" key="2">
    <source>
        <dbReference type="RuleBase" id="RU365003"/>
    </source>
</evidence>
<keyword evidence="2" id="KW-0576">Peroxisome</keyword>
<gene>
    <name evidence="3" type="ORF">FA15DRAFT_579701</name>
</gene>
<dbReference type="InterPro" id="IPR013919">
    <property type="entry name" value="Pex16"/>
</dbReference>
<name>A0A5C3LCC5_COPMA</name>
<evidence type="ECO:0000313" key="3">
    <source>
        <dbReference type="EMBL" id="TFK30408.1"/>
    </source>
</evidence>
<accession>A0A5C3LCC5</accession>
<dbReference type="GO" id="GO:0005778">
    <property type="term" value="C:peroxisomal membrane"/>
    <property type="evidence" value="ECO:0007669"/>
    <property type="project" value="UniProtKB-SubCell"/>
</dbReference>
<reference evidence="3 4" key="1">
    <citation type="journal article" date="2019" name="Nat. Ecol. Evol.">
        <title>Megaphylogeny resolves global patterns of mushroom evolution.</title>
        <authorList>
            <person name="Varga T."/>
            <person name="Krizsan K."/>
            <person name="Foldi C."/>
            <person name="Dima B."/>
            <person name="Sanchez-Garcia M."/>
            <person name="Sanchez-Ramirez S."/>
            <person name="Szollosi G.J."/>
            <person name="Szarkandi J.G."/>
            <person name="Papp V."/>
            <person name="Albert L."/>
            <person name="Andreopoulos W."/>
            <person name="Angelini C."/>
            <person name="Antonin V."/>
            <person name="Barry K.W."/>
            <person name="Bougher N.L."/>
            <person name="Buchanan P."/>
            <person name="Buyck B."/>
            <person name="Bense V."/>
            <person name="Catcheside P."/>
            <person name="Chovatia M."/>
            <person name="Cooper J."/>
            <person name="Damon W."/>
            <person name="Desjardin D."/>
            <person name="Finy P."/>
            <person name="Geml J."/>
            <person name="Haridas S."/>
            <person name="Hughes K."/>
            <person name="Justo A."/>
            <person name="Karasinski D."/>
            <person name="Kautmanova I."/>
            <person name="Kiss B."/>
            <person name="Kocsube S."/>
            <person name="Kotiranta H."/>
            <person name="LaButti K.M."/>
            <person name="Lechner B.E."/>
            <person name="Liimatainen K."/>
            <person name="Lipzen A."/>
            <person name="Lukacs Z."/>
            <person name="Mihaltcheva S."/>
            <person name="Morgado L.N."/>
            <person name="Niskanen T."/>
            <person name="Noordeloos M.E."/>
            <person name="Ohm R.A."/>
            <person name="Ortiz-Santana B."/>
            <person name="Ovrebo C."/>
            <person name="Racz N."/>
            <person name="Riley R."/>
            <person name="Savchenko A."/>
            <person name="Shiryaev A."/>
            <person name="Soop K."/>
            <person name="Spirin V."/>
            <person name="Szebenyi C."/>
            <person name="Tomsovsky M."/>
            <person name="Tulloss R.E."/>
            <person name="Uehling J."/>
            <person name="Grigoriev I.V."/>
            <person name="Vagvolgyi C."/>
            <person name="Papp T."/>
            <person name="Martin F.M."/>
            <person name="Miettinen O."/>
            <person name="Hibbett D.S."/>
            <person name="Nagy L.G."/>
        </authorList>
    </citation>
    <scope>NUCLEOTIDE SEQUENCE [LARGE SCALE GENOMIC DNA]</scope>
    <source>
        <strain evidence="3 4">CBS 121175</strain>
    </source>
</reference>
<dbReference type="AlphaFoldDB" id="A0A5C3LCC5"/>
<proteinExistence type="inferred from homology"/>
<sequence length="398" mass="45631">MVLSKTQYESFLINNVSTISSLESTLRSITWFLPGRFKDAELASEALTTLLNVVSMYHDTLLARVVQNNPSYKPLIPLSLHTRFTRSWLDKSSQYKWISRSLEIIRFTELVVEMLLRRKVSEKTKWRCIVSLEVIKYVAALRLWLLKITRRPLVSPLIPERDFDPTTLPPSSESSASSVSASQATLPLETPEHLRNNQSPLPPHALLAPNAERSDTAAKDYLVSKALTTASVKPSPSLIRTLSGPRDWLAEIIHVLRPLIYVSLLVVDKKSARPTNRALITALVMEFLARNLRRTPSASATLERAEYAKRDKDMLWYLLRGSIWETYTRPKLAGFVDRIANKPLLGLLGAFVHDWIPLIDDYYYCKIPSHIMRRCSLIFFQILHHSRLRPTSHFNKMW</sequence>
<dbReference type="PANTHER" id="PTHR13299">
    <property type="entry name" value="PEROXISOMAL MEMBRANE PROTEIN PEX16"/>
    <property type="match status" value="1"/>
</dbReference>
<dbReference type="PANTHER" id="PTHR13299:SF0">
    <property type="entry name" value="PEROXISOMAL MEMBRANE PROTEIN PEX16"/>
    <property type="match status" value="1"/>
</dbReference>
<dbReference type="Proteomes" id="UP000307440">
    <property type="component" value="Unassembled WGS sequence"/>
</dbReference>
<keyword evidence="2" id="KW-0962">Peroxisome biogenesis</keyword>
<dbReference type="GO" id="GO:0007031">
    <property type="term" value="P:peroxisome organization"/>
    <property type="evidence" value="ECO:0007669"/>
    <property type="project" value="UniProtKB-KW"/>
</dbReference>
<organism evidence="3 4">
    <name type="scientific">Coprinopsis marcescibilis</name>
    <name type="common">Agaric fungus</name>
    <name type="synonym">Psathyrella marcescibilis</name>
    <dbReference type="NCBI Taxonomy" id="230819"/>
    <lineage>
        <taxon>Eukaryota</taxon>
        <taxon>Fungi</taxon>
        <taxon>Dikarya</taxon>
        <taxon>Basidiomycota</taxon>
        <taxon>Agaricomycotina</taxon>
        <taxon>Agaricomycetes</taxon>
        <taxon>Agaricomycetidae</taxon>
        <taxon>Agaricales</taxon>
        <taxon>Agaricineae</taxon>
        <taxon>Psathyrellaceae</taxon>
        <taxon>Coprinopsis</taxon>
    </lineage>
</organism>
<evidence type="ECO:0000313" key="4">
    <source>
        <dbReference type="Proteomes" id="UP000307440"/>
    </source>
</evidence>
<evidence type="ECO:0000256" key="1">
    <source>
        <dbReference type="ARBA" id="ARBA00009505"/>
    </source>
</evidence>